<reference evidence="2 3" key="1">
    <citation type="submission" date="2021-11" db="EMBL/GenBank/DDBJ databases">
        <title>Genomic of Niabella pedocola.</title>
        <authorList>
            <person name="Wu T."/>
        </authorList>
    </citation>
    <scope>NUCLEOTIDE SEQUENCE [LARGE SCALE GENOMIC DNA]</scope>
    <source>
        <strain evidence="2 3">JCM 31011</strain>
    </source>
</reference>
<evidence type="ECO:0000256" key="1">
    <source>
        <dbReference type="SAM" id="SignalP"/>
    </source>
</evidence>
<dbReference type="EMBL" id="JAJNEC010000002">
    <property type="protein sequence ID" value="MCD2421311.1"/>
    <property type="molecule type" value="Genomic_DNA"/>
</dbReference>
<feature type="signal peptide" evidence="1">
    <location>
        <begin position="1"/>
        <end position="19"/>
    </location>
</feature>
<gene>
    <name evidence="2" type="ORF">LQ567_00955</name>
</gene>
<comment type="caution">
    <text evidence="2">The sequence shown here is derived from an EMBL/GenBank/DDBJ whole genome shotgun (WGS) entry which is preliminary data.</text>
</comment>
<keyword evidence="3" id="KW-1185">Reference proteome</keyword>
<name>A0ABS8PNG0_9BACT</name>
<proteinExistence type="predicted"/>
<evidence type="ECO:0000313" key="3">
    <source>
        <dbReference type="Proteomes" id="UP001199816"/>
    </source>
</evidence>
<protein>
    <submittedName>
        <fullName evidence="2">Uncharacterized protein</fullName>
    </submittedName>
</protein>
<dbReference type="Proteomes" id="UP001199816">
    <property type="component" value="Unassembled WGS sequence"/>
</dbReference>
<organism evidence="2 3">
    <name type="scientific">Niabella pedocola</name>
    <dbReference type="NCBI Taxonomy" id="1752077"/>
    <lineage>
        <taxon>Bacteria</taxon>
        <taxon>Pseudomonadati</taxon>
        <taxon>Bacteroidota</taxon>
        <taxon>Chitinophagia</taxon>
        <taxon>Chitinophagales</taxon>
        <taxon>Chitinophagaceae</taxon>
        <taxon>Niabella</taxon>
    </lineage>
</organism>
<sequence>MKKNIILLLSSLVPFCLSAQNAVAEIRKQIEKDIARSLQPSDDSMKEDSIFCYNELLKINVDSKSKIQSIEVSDGSSDWFSAEISRLKKKGHIKISEIEQICKKRKFKNGSILFPIIIASFGYDEGCYRDKAISPTYYKFRGLNLSGSVFFADRIDHIQSIRWRAKSSN</sequence>
<dbReference type="RefSeq" id="WP_231002216.1">
    <property type="nucleotide sequence ID" value="NZ_JAJNEC010000002.1"/>
</dbReference>
<feature type="chain" id="PRO_5045286356" evidence="1">
    <location>
        <begin position="20"/>
        <end position="169"/>
    </location>
</feature>
<evidence type="ECO:0000313" key="2">
    <source>
        <dbReference type="EMBL" id="MCD2421311.1"/>
    </source>
</evidence>
<accession>A0ABS8PNG0</accession>
<keyword evidence="1" id="KW-0732">Signal</keyword>